<proteinExistence type="predicted"/>
<evidence type="ECO:0000313" key="2">
    <source>
        <dbReference type="Proteomes" id="UP000636004"/>
    </source>
</evidence>
<accession>A0A918R4Y4</accession>
<reference evidence="1" key="1">
    <citation type="journal article" date="2014" name="Int. J. Syst. Evol. Microbiol.">
        <title>Complete genome sequence of Corynebacterium casei LMG S-19264T (=DSM 44701T), isolated from a smear-ripened cheese.</title>
        <authorList>
            <consortium name="US DOE Joint Genome Institute (JGI-PGF)"/>
            <person name="Walter F."/>
            <person name="Albersmeier A."/>
            <person name="Kalinowski J."/>
            <person name="Ruckert C."/>
        </authorList>
    </citation>
    <scope>NUCLEOTIDE SEQUENCE</scope>
    <source>
        <strain evidence="1">KCTC 12710</strain>
    </source>
</reference>
<dbReference type="Proteomes" id="UP000636004">
    <property type="component" value="Unassembled WGS sequence"/>
</dbReference>
<sequence>MNAPNITTMAIHFMVDPKPSNKTLIVSTPSSPTNKPKAIAAKIKTMKGCIFNFEIENISSTRTTTIEIKLKSILR</sequence>
<dbReference type="AlphaFoldDB" id="A0A918R4Y4"/>
<keyword evidence="2" id="KW-1185">Reference proteome</keyword>
<organism evidence="1 2">
    <name type="scientific">Algibacter mikhailovii</name>
    <dbReference type="NCBI Taxonomy" id="425498"/>
    <lineage>
        <taxon>Bacteria</taxon>
        <taxon>Pseudomonadati</taxon>
        <taxon>Bacteroidota</taxon>
        <taxon>Flavobacteriia</taxon>
        <taxon>Flavobacteriales</taxon>
        <taxon>Flavobacteriaceae</taxon>
        <taxon>Algibacter</taxon>
    </lineage>
</organism>
<name>A0A918R4Y4_9FLAO</name>
<dbReference type="EMBL" id="BMWZ01000004">
    <property type="protein sequence ID" value="GGZ83564.1"/>
    <property type="molecule type" value="Genomic_DNA"/>
</dbReference>
<comment type="caution">
    <text evidence="1">The sequence shown here is derived from an EMBL/GenBank/DDBJ whole genome shotgun (WGS) entry which is preliminary data.</text>
</comment>
<gene>
    <name evidence="1" type="ORF">GCM10007028_21980</name>
</gene>
<protein>
    <submittedName>
        <fullName evidence="1">Uncharacterized protein</fullName>
    </submittedName>
</protein>
<reference evidence="1" key="2">
    <citation type="submission" date="2020-09" db="EMBL/GenBank/DDBJ databases">
        <authorList>
            <person name="Sun Q."/>
            <person name="Kim S."/>
        </authorList>
    </citation>
    <scope>NUCLEOTIDE SEQUENCE</scope>
    <source>
        <strain evidence="1">KCTC 12710</strain>
    </source>
</reference>
<evidence type="ECO:0000313" key="1">
    <source>
        <dbReference type="EMBL" id="GGZ83564.1"/>
    </source>
</evidence>